<organism evidence="2">
    <name type="scientific">Spongospora subterranea</name>
    <dbReference type="NCBI Taxonomy" id="70186"/>
    <lineage>
        <taxon>Eukaryota</taxon>
        <taxon>Sar</taxon>
        <taxon>Rhizaria</taxon>
        <taxon>Endomyxa</taxon>
        <taxon>Phytomyxea</taxon>
        <taxon>Plasmodiophorida</taxon>
        <taxon>Plasmodiophoridae</taxon>
        <taxon>Spongospora</taxon>
    </lineage>
</organism>
<reference evidence="2" key="1">
    <citation type="submission" date="2015-04" db="EMBL/GenBank/DDBJ databases">
        <title>The genome sequence of the plant pathogenic Rhizarian Plasmodiophora brassicae reveals insights in its biotrophic life cycle and the origin of chitin synthesis.</title>
        <authorList>
            <person name="Schwelm A."/>
            <person name="Fogelqvist J."/>
            <person name="Knaust A."/>
            <person name="Julke S."/>
            <person name="Lilja T."/>
            <person name="Dhandapani V."/>
            <person name="Bonilla-Rosso G."/>
            <person name="Karlsson M."/>
            <person name="Shevchenko A."/>
            <person name="Choi S.R."/>
            <person name="Kim H.G."/>
            <person name="Park J.Y."/>
            <person name="Lim Y.P."/>
            <person name="Ludwig-Muller J."/>
            <person name="Dixelius C."/>
        </authorList>
    </citation>
    <scope>NUCLEOTIDE SEQUENCE</scope>
    <source>
        <tissue evidence="2">Potato root galls</tissue>
    </source>
</reference>
<evidence type="ECO:0000256" key="1">
    <source>
        <dbReference type="SAM" id="Phobius"/>
    </source>
</evidence>
<name>A0A0H5QH73_9EUKA</name>
<feature type="transmembrane region" description="Helical" evidence="1">
    <location>
        <begin position="103"/>
        <end position="125"/>
    </location>
</feature>
<evidence type="ECO:0000313" key="2">
    <source>
        <dbReference type="EMBL" id="CRZ01002.1"/>
    </source>
</evidence>
<keyword evidence="1" id="KW-0472">Membrane</keyword>
<feature type="transmembrane region" description="Helical" evidence="1">
    <location>
        <begin position="77"/>
        <end position="96"/>
    </location>
</feature>
<dbReference type="AlphaFoldDB" id="A0A0H5QH73"/>
<dbReference type="EMBL" id="HACM01000560">
    <property type="protein sequence ID" value="CRZ01002.1"/>
    <property type="molecule type" value="Transcribed_RNA"/>
</dbReference>
<accession>A0A0H5QH73</accession>
<keyword evidence="1" id="KW-0812">Transmembrane</keyword>
<feature type="transmembrane region" description="Helical" evidence="1">
    <location>
        <begin position="131"/>
        <end position="151"/>
    </location>
</feature>
<protein>
    <submittedName>
        <fullName evidence="2">Uncharacterized protein</fullName>
    </submittedName>
</protein>
<feature type="transmembrane region" description="Helical" evidence="1">
    <location>
        <begin position="42"/>
        <end position="65"/>
    </location>
</feature>
<feature type="non-terminal residue" evidence="2">
    <location>
        <position position="1"/>
    </location>
</feature>
<sequence length="182" mass="20092">LYVTCVNGDAIALRLIIAPIISSSRFIRTYRQVMEFIHGKRSLASIGWGCTQGLAFALIICYWVAAGEAATGGEKFGFVWKGFWFMASFLTYFLLFRKPTEHSFSLFVVFSIFLNQVALVEAAMISPTFKTLSGFALTYFFTSALSLFGILSAKEEFVEAGPAFNDGEHFGPPPSDAYQGVI</sequence>
<keyword evidence="1" id="KW-1133">Transmembrane helix</keyword>
<feature type="transmembrane region" description="Helical" evidence="1">
    <location>
        <begin position="12"/>
        <end position="30"/>
    </location>
</feature>
<proteinExistence type="predicted"/>